<reference evidence="1" key="1">
    <citation type="journal article" date="2007" name="J. Bacteriol.">
        <title>Comparative genome analysis of four magnetotactic bacteria reveals a complex set of group-specific genes implicated in magnetosome biomineralization and function.</title>
        <authorList>
            <person name="Richter M."/>
            <person name="Kube M."/>
            <person name="Bazylinski D.A."/>
            <person name="Lombardot T."/>
            <person name="Gloeckner F.O."/>
            <person name="Reinhardt R."/>
            <person name="Schueler D."/>
        </authorList>
    </citation>
    <scope>NUCLEOTIDE SEQUENCE</scope>
    <source>
        <strain evidence="1">MSR-1</strain>
    </source>
</reference>
<sequence>MSSEPLRHPELIALYQFWLYRGGTEGVPSAADLEPAQLRRWLDNLVVIDTPEGGELRYAYYGANLTKAFGIDMVGKSIDQLAAPQRSILAQEYEAVRSQSKPAARTYSADFDGDNQTWERLLLPFFNPEGAVEKILVAVYRLS</sequence>
<gene>
    <name evidence="1" type="ORF">MGR_0505</name>
</gene>
<dbReference type="AlphaFoldDB" id="A4TYM4"/>
<evidence type="ECO:0008006" key="2">
    <source>
        <dbReference type="Google" id="ProtNLM"/>
    </source>
</evidence>
<dbReference type="InterPro" id="IPR009922">
    <property type="entry name" value="DUF1457"/>
</dbReference>
<dbReference type="Pfam" id="PF07310">
    <property type="entry name" value="PAS_5"/>
    <property type="match status" value="1"/>
</dbReference>
<evidence type="ECO:0000313" key="1">
    <source>
        <dbReference type="EMBL" id="CAM75731.1"/>
    </source>
</evidence>
<protein>
    <recommendedName>
        <fullName evidence="2">PAS domain-containing protein</fullName>
    </recommendedName>
</protein>
<proteinExistence type="predicted"/>
<organism evidence="1">
    <name type="scientific">Magnetospirillum gryphiswaldense</name>
    <dbReference type="NCBI Taxonomy" id="55518"/>
    <lineage>
        <taxon>Bacteria</taxon>
        <taxon>Pseudomonadati</taxon>
        <taxon>Pseudomonadota</taxon>
        <taxon>Alphaproteobacteria</taxon>
        <taxon>Rhodospirillales</taxon>
        <taxon>Rhodospirillaceae</taxon>
        <taxon>Magnetospirillum</taxon>
    </lineage>
</organism>
<name>A4TYM4_9PROT</name>
<accession>A4TYM4</accession>
<dbReference type="RefSeq" id="WP_106002480.1">
    <property type="nucleotide sequence ID" value="NZ_CP027527.1"/>
</dbReference>
<dbReference type="EMBL" id="CU459003">
    <property type="protein sequence ID" value="CAM75731.1"/>
    <property type="molecule type" value="Genomic_DNA"/>
</dbReference>